<feature type="non-terminal residue" evidence="1">
    <location>
        <position position="63"/>
    </location>
</feature>
<protein>
    <submittedName>
        <fullName evidence="1">Uncharacterized protein</fullName>
    </submittedName>
</protein>
<sequence>LTLSSRCVTERSPATQEASITARPSRCHCSVINVLSRRCAMGPGLTPDKQKHEVPRVTGSWDP</sequence>
<comment type="caution">
    <text evidence="1">The sequence shown here is derived from an EMBL/GenBank/DDBJ whole genome shotgun (WGS) entry which is preliminary data.</text>
</comment>
<evidence type="ECO:0000313" key="1">
    <source>
        <dbReference type="EMBL" id="KAI4820339.1"/>
    </source>
</evidence>
<gene>
    <name evidence="1" type="ORF">KUCAC02_028323</name>
</gene>
<dbReference type="Proteomes" id="UP001057452">
    <property type="component" value="Chromosome 9"/>
</dbReference>
<keyword evidence="2" id="KW-1185">Reference proteome</keyword>
<dbReference type="EMBL" id="CM043793">
    <property type="protein sequence ID" value="KAI4820339.1"/>
    <property type="molecule type" value="Genomic_DNA"/>
</dbReference>
<reference evidence="1" key="1">
    <citation type="submission" date="2022-05" db="EMBL/GenBank/DDBJ databases">
        <title>Chromosome-level genome of Chaenocephalus aceratus.</title>
        <authorList>
            <person name="Park H."/>
        </authorList>
    </citation>
    <scope>NUCLEOTIDE SEQUENCE</scope>
    <source>
        <strain evidence="1">KU_202001</strain>
    </source>
</reference>
<feature type="non-terminal residue" evidence="1">
    <location>
        <position position="1"/>
    </location>
</feature>
<organism evidence="1 2">
    <name type="scientific">Chaenocephalus aceratus</name>
    <name type="common">Blackfin icefish</name>
    <name type="synonym">Chaenichthys aceratus</name>
    <dbReference type="NCBI Taxonomy" id="36190"/>
    <lineage>
        <taxon>Eukaryota</taxon>
        <taxon>Metazoa</taxon>
        <taxon>Chordata</taxon>
        <taxon>Craniata</taxon>
        <taxon>Vertebrata</taxon>
        <taxon>Euteleostomi</taxon>
        <taxon>Actinopterygii</taxon>
        <taxon>Neopterygii</taxon>
        <taxon>Teleostei</taxon>
        <taxon>Neoteleostei</taxon>
        <taxon>Acanthomorphata</taxon>
        <taxon>Eupercaria</taxon>
        <taxon>Perciformes</taxon>
        <taxon>Notothenioidei</taxon>
        <taxon>Channichthyidae</taxon>
        <taxon>Chaenocephalus</taxon>
    </lineage>
</organism>
<evidence type="ECO:0000313" key="2">
    <source>
        <dbReference type="Proteomes" id="UP001057452"/>
    </source>
</evidence>
<accession>A0ACB9X3J2</accession>
<name>A0ACB9X3J2_CHAAC</name>
<proteinExistence type="predicted"/>